<comment type="caution">
    <text evidence="2">The sequence shown here is derived from an EMBL/GenBank/DDBJ whole genome shotgun (WGS) entry which is preliminary data.</text>
</comment>
<feature type="compositionally biased region" description="Basic residues" evidence="1">
    <location>
        <begin position="1"/>
        <end position="10"/>
    </location>
</feature>
<evidence type="ECO:0000313" key="3">
    <source>
        <dbReference type="Proteomes" id="UP000037035"/>
    </source>
</evidence>
<sequence length="495" mass="56127">MRLRQVRWTRRGKEGSESAAMGGGSDDRLLTGECTKVWRLKIIPQLEETPGKSWRGLQDHNIAGTSQTIMKVATSSDPSGIRGLFPRLPGLRTVAHSSFLLFFHCLSLCSNTFYVKFRNFNTQQGLVWRGFEFCFCGFWGRGGWVYLEFYRFCTFTDPVALESQNFIIQTHYSRLFVFFCVTLHTKDSKCSSLSSLKCIYDDIFPCFPAPPTTFSPPQTPPHYLHPYDSRTPTVFDFHSLWHHPNSVSPGSTSSRPCCQILNPWDSSFCPCHPLMSTTEFPHTFSPPLPIKAPHRLAATNPNLAPVGCCIYQMLRGCAHNFSVKSVSFSPFSHLSSLFFVSLSPTFSISLSLFSLFPPTTNPSNSSTQSIFYLVRSELNFNSLIYQSCPSFFSSHPSLLSDLYLVLYLSCCPCSDPLPLSVLALVSVMKASIYIFFMVEILLEFISPIRLCDCKLLNEKNIRVKKIGKGREKNSKRIKNNQKQLTKIEKNNFFNF</sequence>
<evidence type="ECO:0000313" key="2">
    <source>
        <dbReference type="EMBL" id="KNZ49939.1"/>
    </source>
</evidence>
<dbReference type="Proteomes" id="UP000037035">
    <property type="component" value="Unassembled WGS sequence"/>
</dbReference>
<accession>A0A0L6UN46</accession>
<evidence type="ECO:0000256" key="1">
    <source>
        <dbReference type="SAM" id="MobiDB-lite"/>
    </source>
</evidence>
<feature type="region of interest" description="Disordered" evidence="1">
    <location>
        <begin position="1"/>
        <end position="27"/>
    </location>
</feature>
<protein>
    <submittedName>
        <fullName evidence="2">Uncharacterized protein</fullName>
    </submittedName>
</protein>
<reference evidence="2 3" key="1">
    <citation type="submission" date="2015-08" db="EMBL/GenBank/DDBJ databases">
        <title>Next Generation Sequencing and Analysis of the Genome of Puccinia sorghi L Schw, the Causal Agent of Maize Common Rust.</title>
        <authorList>
            <person name="Rochi L."/>
            <person name="Burguener G."/>
            <person name="Darino M."/>
            <person name="Turjanski A."/>
            <person name="Kreff E."/>
            <person name="Dieguez M.J."/>
            <person name="Sacco F."/>
        </authorList>
    </citation>
    <scope>NUCLEOTIDE SEQUENCE [LARGE SCALE GENOMIC DNA]</scope>
    <source>
        <strain evidence="2 3">RO10H11247</strain>
    </source>
</reference>
<keyword evidence="3" id="KW-1185">Reference proteome</keyword>
<dbReference type="VEuPathDB" id="FungiDB:VP01_4685g1"/>
<proteinExistence type="predicted"/>
<name>A0A0L6UN46_9BASI</name>
<organism evidence="2 3">
    <name type="scientific">Puccinia sorghi</name>
    <dbReference type="NCBI Taxonomy" id="27349"/>
    <lineage>
        <taxon>Eukaryota</taxon>
        <taxon>Fungi</taxon>
        <taxon>Dikarya</taxon>
        <taxon>Basidiomycota</taxon>
        <taxon>Pucciniomycotina</taxon>
        <taxon>Pucciniomycetes</taxon>
        <taxon>Pucciniales</taxon>
        <taxon>Pucciniaceae</taxon>
        <taxon>Puccinia</taxon>
    </lineage>
</organism>
<dbReference type="AlphaFoldDB" id="A0A0L6UN46"/>
<dbReference type="EMBL" id="LAVV01009818">
    <property type="protein sequence ID" value="KNZ49939.1"/>
    <property type="molecule type" value="Genomic_DNA"/>
</dbReference>
<gene>
    <name evidence="2" type="ORF">VP01_4685g1</name>
</gene>